<evidence type="ECO:0000313" key="1">
    <source>
        <dbReference type="Proteomes" id="UP000887563"/>
    </source>
</evidence>
<protein>
    <submittedName>
        <fullName evidence="2">Uncharacterized protein</fullName>
    </submittedName>
</protein>
<dbReference type="AlphaFoldDB" id="A0A914KIE2"/>
<dbReference type="WBParaSite" id="Minc3s00015g01034">
    <property type="protein sequence ID" value="Minc3s00015g01034"/>
    <property type="gene ID" value="Minc3s00015g01034"/>
</dbReference>
<dbReference type="PROSITE" id="PS51257">
    <property type="entry name" value="PROKAR_LIPOPROTEIN"/>
    <property type="match status" value="1"/>
</dbReference>
<keyword evidence="1" id="KW-1185">Reference proteome</keyword>
<evidence type="ECO:0000313" key="2">
    <source>
        <dbReference type="WBParaSite" id="Minc3s00015g01034"/>
    </source>
</evidence>
<sequence>MATMREGEGFFKFWDWVRSISVPFLLVGGCRLDLSKFASHGESTVEFPLLIGGEIHG</sequence>
<dbReference type="Proteomes" id="UP000887563">
    <property type="component" value="Unplaced"/>
</dbReference>
<proteinExistence type="predicted"/>
<reference evidence="2" key="1">
    <citation type="submission" date="2022-11" db="UniProtKB">
        <authorList>
            <consortium name="WormBaseParasite"/>
        </authorList>
    </citation>
    <scope>IDENTIFICATION</scope>
</reference>
<organism evidence="1 2">
    <name type="scientific">Meloidogyne incognita</name>
    <name type="common">Southern root-knot nematode worm</name>
    <name type="synonym">Oxyuris incognita</name>
    <dbReference type="NCBI Taxonomy" id="6306"/>
    <lineage>
        <taxon>Eukaryota</taxon>
        <taxon>Metazoa</taxon>
        <taxon>Ecdysozoa</taxon>
        <taxon>Nematoda</taxon>
        <taxon>Chromadorea</taxon>
        <taxon>Rhabditida</taxon>
        <taxon>Tylenchina</taxon>
        <taxon>Tylenchomorpha</taxon>
        <taxon>Tylenchoidea</taxon>
        <taxon>Meloidogynidae</taxon>
        <taxon>Meloidogyninae</taxon>
        <taxon>Meloidogyne</taxon>
        <taxon>Meloidogyne incognita group</taxon>
    </lineage>
</organism>
<name>A0A914KIE2_MELIC</name>
<accession>A0A914KIE2</accession>